<dbReference type="PANTHER" id="PTHR37804:SF1">
    <property type="entry name" value="CDAA REGULATORY PROTEIN CDAR"/>
    <property type="match status" value="1"/>
</dbReference>
<sequence>MMDRFLRNNNVLRILALVLACILWLVVHTPDTTQEQKGITEHYPSMPIHVEVGSNMVVSTMNQSTATVNVTTSLNNVPMLFSAMSKVQLVVNAQGLSPGQHTLRIFALNMPDDIQDIKIDPETVNVVLEKEVDVEKPINIQIKGKPADGYALGSLKMNTQSAIVSGARSAVKKVAQVAATVDVGGLKSADTKIVKLTPVDADGRAVDNVELSPSSISVEVPVEATEDTLKLQPEVTGSPAPGYAVSNVTLSETQVSETGLAKDQLPPNGLNVPVDVTGLTASKTFNVTVPLLEGITKVVPDTVQATVTVEPMVTKTFKQVSVSVQNVPKGLNVTLKNSPKVNVTLSGPATIMQDLTAKDVQAYVDASTLKSGMTKARVTVQAPKWVEAANISPQTVAVQVQGA</sequence>
<dbReference type="Gene3D" id="2.170.120.30">
    <property type="match status" value="2"/>
</dbReference>
<name>A0ABW4J9R8_9BACL</name>
<keyword evidence="2" id="KW-1185">Reference proteome</keyword>
<dbReference type="PANTHER" id="PTHR37804">
    <property type="entry name" value="CDAA REGULATORY PROTEIN CDAR"/>
    <property type="match status" value="1"/>
</dbReference>
<accession>A0ABW4J9R8</accession>
<dbReference type="InterPro" id="IPR012505">
    <property type="entry name" value="YbbR"/>
</dbReference>
<reference evidence="2" key="1">
    <citation type="journal article" date="2019" name="Int. J. Syst. Evol. Microbiol.">
        <title>The Global Catalogue of Microorganisms (GCM) 10K type strain sequencing project: providing services to taxonomists for standard genome sequencing and annotation.</title>
        <authorList>
            <consortium name="The Broad Institute Genomics Platform"/>
            <consortium name="The Broad Institute Genome Sequencing Center for Infectious Disease"/>
            <person name="Wu L."/>
            <person name="Ma J."/>
        </authorList>
    </citation>
    <scope>NUCLEOTIDE SEQUENCE [LARGE SCALE GENOMIC DNA]</scope>
    <source>
        <strain evidence="2">CGMCC 1.12286</strain>
    </source>
</reference>
<evidence type="ECO:0000313" key="2">
    <source>
        <dbReference type="Proteomes" id="UP001597079"/>
    </source>
</evidence>
<comment type="caution">
    <text evidence="1">The sequence shown here is derived from an EMBL/GenBank/DDBJ whole genome shotgun (WGS) entry which is preliminary data.</text>
</comment>
<protein>
    <submittedName>
        <fullName evidence="1">YbbR-like domain-containing protein</fullName>
    </submittedName>
</protein>
<dbReference type="Proteomes" id="UP001597079">
    <property type="component" value="Unassembled WGS sequence"/>
</dbReference>
<dbReference type="Gene3D" id="2.170.120.40">
    <property type="entry name" value="YbbR-like domain"/>
    <property type="match status" value="2"/>
</dbReference>
<dbReference type="RefSeq" id="WP_377940443.1">
    <property type="nucleotide sequence ID" value="NZ_JBHUCX010000001.1"/>
</dbReference>
<organism evidence="1 2">
    <name type="scientific">Alicyclobacillus fodiniaquatilis</name>
    <dbReference type="NCBI Taxonomy" id="1661150"/>
    <lineage>
        <taxon>Bacteria</taxon>
        <taxon>Bacillati</taxon>
        <taxon>Bacillota</taxon>
        <taxon>Bacilli</taxon>
        <taxon>Bacillales</taxon>
        <taxon>Alicyclobacillaceae</taxon>
        <taxon>Alicyclobacillus</taxon>
    </lineage>
</organism>
<dbReference type="InterPro" id="IPR053154">
    <property type="entry name" value="c-di-AMP_regulator"/>
</dbReference>
<gene>
    <name evidence="1" type="ORF">ACFSB2_00030</name>
</gene>
<dbReference type="EMBL" id="JBHUCX010000001">
    <property type="protein sequence ID" value="MFD1673107.1"/>
    <property type="molecule type" value="Genomic_DNA"/>
</dbReference>
<proteinExistence type="predicted"/>
<dbReference type="Pfam" id="PF07949">
    <property type="entry name" value="YbbR"/>
    <property type="match status" value="3"/>
</dbReference>
<evidence type="ECO:0000313" key="1">
    <source>
        <dbReference type="EMBL" id="MFD1673107.1"/>
    </source>
</evidence>